<accession>A0AAV9EPZ2</accession>
<dbReference type="InterPro" id="IPR013824">
    <property type="entry name" value="Topo_IA_cen_sub1"/>
</dbReference>
<evidence type="ECO:0000256" key="3">
    <source>
        <dbReference type="ARBA" id="ARBA00012891"/>
    </source>
</evidence>
<proteinExistence type="inferred from homology"/>
<evidence type="ECO:0000256" key="4">
    <source>
        <dbReference type="ARBA" id="ARBA00022723"/>
    </source>
</evidence>
<dbReference type="GO" id="GO:0008270">
    <property type="term" value="F:zinc ion binding"/>
    <property type="evidence" value="ECO:0007669"/>
    <property type="project" value="UniProtKB-KW"/>
</dbReference>
<dbReference type="PROSITE" id="PS52039">
    <property type="entry name" value="TOPO_IA_2"/>
    <property type="match status" value="1"/>
</dbReference>
<comment type="similarity">
    <text evidence="2">Belongs to the type IA topoisomerase family.</text>
</comment>
<feature type="domain" description="Toprim" evidence="15">
    <location>
        <begin position="148"/>
        <end position="263"/>
    </location>
</feature>
<dbReference type="InterPro" id="IPR005733">
    <property type="entry name" value="TopoI_bac-type"/>
</dbReference>
<comment type="catalytic activity">
    <reaction evidence="1">
        <text>ATP-independent breakage of single-stranded DNA, followed by passage and rejoining.</text>
        <dbReference type="EC" id="5.6.2.1"/>
    </reaction>
</comment>
<dbReference type="Proteomes" id="UP001180020">
    <property type="component" value="Unassembled WGS sequence"/>
</dbReference>
<dbReference type="SMART" id="SM00436">
    <property type="entry name" value="TOP1Bc"/>
    <property type="match status" value="1"/>
</dbReference>
<dbReference type="EMBL" id="JAUJYO010000005">
    <property type="protein sequence ID" value="KAK1315763.1"/>
    <property type="molecule type" value="Genomic_DNA"/>
</dbReference>
<dbReference type="Pfam" id="PF01751">
    <property type="entry name" value="Toprim"/>
    <property type="match status" value="1"/>
</dbReference>
<dbReference type="InterPro" id="IPR013497">
    <property type="entry name" value="Topo_IA_cen"/>
</dbReference>
<keyword evidence="8" id="KW-0799">Topoisomerase</keyword>
<dbReference type="InterPro" id="IPR028612">
    <property type="entry name" value="Topoisom_1_IA"/>
</dbReference>
<dbReference type="Pfam" id="PF13368">
    <property type="entry name" value="Toprim_C_rpt"/>
    <property type="match status" value="1"/>
</dbReference>
<organism evidence="17 18">
    <name type="scientific">Acorus calamus</name>
    <name type="common">Sweet flag</name>
    <dbReference type="NCBI Taxonomy" id="4465"/>
    <lineage>
        <taxon>Eukaryota</taxon>
        <taxon>Viridiplantae</taxon>
        <taxon>Streptophyta</taxon>
        <taxon>Embryophyta</taxon>
        <taxon>Tracheophyta</taxon>
        <taxon>Spermatophyta</taxon>
        <taxon>Magnoliopsida</taxon>
        <taxon>Liliopsida</taxon>
        <taxon>Acoraceae</taxon>
        <taxon>Acorus</taxon>
    </lineage>
</organism>
<dbReference type="SUPFAM" id="SSF56712">
    <property type="entry name" value="Prokaryotic type I DNA topoisomerase"/>
    <property type="match status" value="1"/>
</dbReference>
<evidence type="ECO:0000256" key="2">
    <source>
        <dbReference type="ARBA" id="ARBA00009446"/>
    </source>
</evidence>
<dbReference type="InterPro" id="IPR013498">
    <property type="entry name" value="Topo_IA_Znf"/>
</dbReference>
<name>A0AAV9EPZ2_ACOCL</name>
<dbReference type="InterPro" id="IPR006171">
    <property type="entry name" value="TOPRIM_dom"/>
</dbReference>
<dbReference type="InterPro" id="IPR023405">
    <property type="entry name" value="Topo_IA_core_domain"/>
</dbReference>
<dbReference type="Gene3D" id="1.10.290.10">
    <property type="entry name" value="Topoisomerase I, domain 4"/>
    <property type="match status" value="1"/>
</dbReference>
<dbReference type="PROSITE" id="PS00396">
    <property type="entry name" value="TOPO_IA_1"/>
    <property type="match status" value="1"/>
</dbReference>
<evidence type="ECO:0000256" key="11">
    <source>
        <dbReference type="ARBA" id="ARBA00030003"/>
    </source>
</evidence>
<dbReference type="AlphaFoldDB" id="A0AAV9EPZ2"/>
<evidence type="ECO:0000256" key="7">
    <source>
        <dbReference type="ARBA" id="ARBA00022842"/>
    </source>
</evidence>
<dbReference type="HAMAP" id="MF_00952">
    <property type="entry name" value="Topoisom_1_prok"/>
    <property type="match status" value="1"/>
</dbReference>
<dbReference type="GO" id="GO:0003677">
    <property type="term" value="F:DNA binding"/>
    <property type="evidence" value="ECO:0007669"/>
    <property type="project" value="UniProtKB-KW"/>
</dbReference>
<dbReference type="InterPro" id="IPR013826">
    <property type="entry name" value="Topo_IA_cen_sub3"/>
</dbReference>
<keyword evidence="5" id="KW-0863">Zinc-finger</keyword>
<keyword evidence="7" id="KW-0460">Magnesium</keyword>
<protein>
    <recommendedName>
        <fullName evidence="3">DNA topoisomerase</fullName>
        <ecNumber evidence="3">5.6.2.1</ecNumber>
    </recommendedName>
    <alternativeName>
        <fullName evidence="14">Omega-protein</fullName>
    </alternativeName>
    <alternativeName>
        <fullName evidence="13">Relaxing enzyme</fullName>
    </alternativeName>
    <alternativeName>
        <fullName evidence="11">Swivelase</fullName>
    </alternativeName>
    <alternativeName>
        <fullName evidence="12">Untwisting enzyme</fullName>
    </alternativeName>
</protein>
<dbReference type="InterPro" id="IPR025589">
    <property type="entry name" value="Toprim_C_rpt"/>
</dbReference>
<sequence length="886" mass="99072">MWSCSSFTAPTIRLPKHSLLNPFLNNPSPIPHKMWKTLSKTPPLPKNLCFGHLGISQTPSPPLKTRFSQLGLRQNGDLLSFAGVLGRFPLKCHRCPVGILSFQPSPRWFSSAVKAPKAERKKKEAKTKTGLRVSKKNVLGPLYPPSGKSVVVVESVTKAGVIQRYLGDMFEVVPSYGHIRDLAGKSGSVCPDNDFSMVWEVKSTSKAHFKSIKGALDGAENLILASDPDREGEAIAWHITQMLQEQGILKENTTVARVVFHEITESAIKTALQSPRDIDVNLVNAYLARRALDYLIGFSISPVLWRKLPGCPSAGRVQSAALALICNRELEIDQFKPDEYWSLGVTFHRDDKNSNSIPSKLTHFNSEKLEKMSIGSSAHAEAIKQKVSLSKFKVINIKSSRPERQPPMPYITSTLQQDSANRLQFSAVYTMMLAQKLYEGVKLSDNETAGLITYIRTDGLHISKEAAEDILCLISKRYGKDFASKSPRTFFKKVKNSQEAHEAIRPTNIRRLPSSLVGILDDDSLKLYTLIWSRAMACQMESTITDMIQIDIANAEEDIVFRSTGSRLRFLGYQAVYKDGEVASIVSDLNEGNSDVEAYEVLSSLKVKDSVHLGMVDLVQHFTKPPSRYSEGTLVKRLEDLGIGRPSTYASIIKVLQDRNYVAKKNRVLVPEFRGRMVSVFLSAYFSEVVDYSFTADMETELDNVSSGVTEWKGLLKDYWSRVSKNCDFVGPVTVREVEGMLEKTFENIVYSSLPNENRTCPSCSVGTLKFKVSRFGPGYFIGCDQHPKCKYIFGKISSEDEKPEKFQPKLLGLCPDSGRKIYLKKGPFGFYVQLGEDKKGHKPERASVSQDINTDDIQLEEAIKLLSSKRMSRRGRSKKKVAIKL</sequence>
<dbReference type="GO" id="GO:0005694">
    <property type="term" value="C:chromosome"/>
    <property type="evidence" value="ECO:0007669"/>
    <property type="project" value="InterPro"/>
</dbReference>
<dbReference type="SMART" id="SM00493">
    <property type="entry name" value="TOPRIM"/>
    <property type="match status" value="1"/>
</dbReference>
<evidence type="ECO:0000256" key="1">
    <source>
        <dbReference type="ARBA" id="ARBA00000213"/>
    </source>
</evidence>
<dbReference type="CDD" id="cd03363">
    <property type="entry name" value="TOPRIM_TopoIA_TopoI"/>
    <property type="match status" value="1"/>
</dbReference>
<dbReference type="PANTHER" id="PTHR42785">
    <property type="entry name" value="DNA TOPOISOMERASE, TYPE IA, CORE"/>
    <property type="match status" value="1"/>
</dbReference>
<evidence type="ECO:0000256" key="5">
    <source>
        <dbReference type="ARBA" id="ARBA00022771"/>
    </source>
</evidence>
<gene>
    <name evidence="17" type="ORF">QJS10_CPA05g02082</name>
</gene>
<comment type="caution">
    <text evidence="17">The sequence shown here is derived from an EMBL/GenBank/DDBJ whole genome shotgun (WGS) entry which is preliminary data.</text>
</comment>
<dbReference type="Gene3D" id="2.70.20.10">
    <property type="entry name" value="Topoisomerase I, domain 3"/>
    <property type="match status" value="1"/>
</dbReference>
<dbReference type="Pfam" id="PF01396">
    <property type="entry name" value="Zn_ribbon_Top1"/>
    <property type="match status" value="1"/>
</dbReference>
<dbReference type="PRINTS" id="PR00417">
    <property type="entry name" value="PRTPISMRASEI"/>
</dbReference>
<dbReference type="Pfam" id="PF01131">
    <property type="entry name" value="Topoisom_bac"/>
    <property type="match status" value="1"/>
</dbReference>
<keyword evidence="6" id="KW-0862">Zinc</keyword>
<dbReference type="Gene3D" id="3.40.50.140">
    <property type="match status" value="1"/>
</dbReference>
<keyword evidence="18" id="KW-1185">Reference proteome</keyword>
<evidence type="ECO:0000256" key="9">
    <source>
        <dbReference type="ARBA" id="ARBA00023125"/>
    </source>
</evidence>
<dbReference type="Gene3D" id="1.10.460.10">
    <property type="entry name" value="Topoisomerase I, domain 2"/>
    <property type="match status" value="1"/>
</dbReference>
<reference evidence="17" key="1">
    <citation type="journal article" date="2023" name="Nat. Commun.">
        <title>Diploid and tetraploid genomes of Acorus and the evolution of monocots.</title>
        <authorList>
            <person name="Ma L."/>
            <person name="Liu K.W."/>
            <person name="Li Z."/>
            <person name="Hsiao Y.Y."/>
            <person name="Qi Y."/>
            <person name="Fu T."/>
            <person name="Tang G.D."/>
            <person name="Zhang D."/>
            <person name="Sun W.H."/>
            <person name="Liu D.K."/>
            <person name="Li Y."/>
            <person name="Chen G.Z."/>
            <person name="Liu X.D."/>
            <person name="Liao X.Y."/>
            <person name="Jiang Y.T."/>
            <person name="Yu X."/>
            <person name="Hao Y."/>
            <person name="Huang J."/>
            <person name="Zhao X.W."/>
            <person name="Ke S."/>
            <person name="Chen Y.Y."/>
            <person name="Wu W.L."/>
            <person name="Hsu J.L."/>
            <person name="Lin Y.F."/>
            <person name="Huang M.D."/>
            <person name="Li C.Y."/>
            <person name="Huang L."/>
            <person name="Wang Z.W."/>
            <person name="Zhao X."/>
            <person name="Zhong W.Y."/>
            <person name="Peng D.H."/>
            <person name="Ahmad S."/>
            <person name="Lan S."/>
            <person name="Zhang J.S."/>
            <person name="Tsai W.C."/>
            <person name="Van de Peer Y."/>
            <person name="Liu Z.J."/>
        </authorList>
    </citation>
    <scope>NUCLEOTIDE SEQUENCE</scope>
    <source>
        <strain evidence="17">CP</strain>
    </source>
</reference>
<dbReference type="InterPro" id="IPR013825">
    <property type="entry name" value="Topo_IA_cen_sub2"/>
</dbReference>
<evidence type="ECO:0000313" key="17">
    <source>
        <dbReference type="EMBL" id="KAK1315763.1"/>
    </source>
</evidence>
<dbReference type="EC" id="5.6.2.1" evidence="3"/>
<feature type="domain" description="Topo IA-type catalytic" evidence="16">
    <location>
        <begin position="279"/>
        <end position="730"/>
    </location>
</feature>
<evidence type="ECO:0000256" key="8">
    <source>
        <dbReference type="ARBA" id="ARBA00023029"/>
    </source>
</evidence>
<evidence type="ECO:0000256" key="12">
    <source>
        <dbReference type="ARBA" id="ARBA00031985"/>
    </source>
</evidence>
<dbReference type="InterPro" id="IPR000380">
    <property type="entry name" value="Topo_IA"/>
</dbReference>
<dbReference type="PANTHER" id="PTHR42785:SF1">
    <property type="entry name" value="DNA TOPOISOMERASE"/>
    <property type="match status" value="1"/>
</dbReference>
<evidence type="ECO:0000256" key="13">
    <source>
        <dbReference type="ARBA" id="ARBA00032235"/>
    </source>
</evidence>
<dbReference type="NCBIfam" id="TIGR01051">
    <property type="entry name" value="topA_bact"/>
    <property type="match status" value="1"/>
</dbReference>
<dbReference type="InterPro" id="IPR034149">
    <property type="entry name" value="TOPRIM_TopoI"/>
</dbReference>
<reference evidence="17" key="2">
    <citation type="submission" date="2023-06" db="EMBL/GenBank/DDBJ databases">
        <authorList>
            <person name="Ma L."/>
            <person name="Liu K.-W."/>
            <person name="Li Z."/>
            <person name="Hsiao Y.-Y."/>
            <person name="Qi Y."/>
            <person name="Fu T."/>
            <person name="Tang G."/>
            <person name="Zhang D."/>
            <person name="Sun W.-H."/>
            <person name="Liu D.-K."/>
            <person name="Li Y."/>
            <person name="Chen G.-Z."/>
            <person name="Liu X.-D."/>
            <person name="Liao X.-Y."/>
            <person name="Jiang Y.-T."/>
            <person name="Yu X."/>
            <person name="Hao Y."/>
            <person name="Huang J."/>
            <person name="Zhao X.-W."/>
            <person name="Ke S."/>
            <person name="Chen Y.-Y."/>
            <person name="Wu W.-L."/>
            <person name="Hsu J.-L."/>
            <person name="Lin Y.-F."/>
            <person name="Huang M.-D."/>
            <person name="Li C.-Y."/>
            <person name="Huang L."/>
            <person name="Wang Z.-W."/>
            <person name="Zhao X."/>
            <person name="Zhong W.-Y."/>
            <person name="Peng D.-H."/>
            <person name="Ahmad S."/>
            <person name="Lan S."/>
            <person name="Zhang J.-S."/>
            <person name="Tsai W.-C."/>
            <person name="Van De Peer Y."/>
            <person name="Liu Z.-J."/>
        </authorList>
    </citation>
    <scope>NUCLEOTIDE SEQUENCE</scope>
    <source>
        <strain evidence="17">CP</strain>
        <tissue evidence="17">Leaves</tissue>
    </source>
</reference>
<keyword evidence="4" id="KW-0479">Metal-binding</keyword>
<dbReference type="GO" id="GO:0003917">
    <property type="term" value="F:DNA topoisomerase type I (single strand cut, ATP-independent) activity"/>
    <property type="evidence" value="ECO:0007669"/>
    <property type="project" value="UniProtKB-EC"/>
</dbReference>
<evidence type="ECO:0000256" key="6">
    <source>
        <dbReference type="ARBA" id="ARBA00022833"/>
    </source>
</evidence>
<dbReference type="InterPro" id="IPR023406">
    <property type="entry name" value="Topo_IA_AS"/>
</dbReference>
<dbReference type="PROSITE" id="PS50880">
    <property type="entry name" value="TOPRIM"/>
    <property type="match status" value="1"/>
</dbReference>
<evidence type="ECO:0000256" key="14">
    <source>
        <dbReference type="ARBA" id="ARBA00032877"/>
    </source>
</evidence>
<dbReference type="InterPro" id="IPR003602">
    <property type="entry name" value="Topo_IA_DNA-bd_dom"/>
</dbReference>
<dbReference type="GO" id="GO:0006265">
    <property type="term" value="P:DNA topological change"/>
    <property type="evidence" value="ECO:0007669"/>
    <property type="project" value="InterPro"/>
</dbReference>
<evidence type="ECO:0000259" key="16">
    <source>
        <dbReference type="PROSITE" id="PS52039"/>
    </source>
</evidence>
<dbReference type="CDD" id="cd00186">
    <property type="entry name" value="TOP1Ac"/>
    <property type="match status" value="1"/>
</dbReference>
<evidence type="ECO:0000313" key="18">
    <source>
        <dbReference type="Proteomes" id="UP001180020"/>
    </source>
</evidence>
<evidence type="ECO:0000256" key="10">
    <source>
        <dbReference type="ARBA" id="ARBA00023235"/>
    </source>
</evidence>
<dbReference type="SMART" id="SM00437">
    <property type="entry name" value="TOP1Ac"/>
    <property type="match status" value="1"/>
</dbReference>
<evidence type="ECO:0000259" key="15">
    <source>
        <dbReference type="PROSITE" id="PS50880"/>
    </source>
</evidence>
<keyword evidence="10" id="KW-0413">Isomerase</keyword>
<dbReference type="InterPro" id="IPR003601">
    <property type="entry name" value="Topo_IA_2"/>
</dbReference>
<keyword evidence="9" id="KW-0238">DNA-binding</keyword>